<accession>A0A0C9YWE6</accession>
<protein>
    <submittedName>
        <fullName evidence="1">Uncharacterized protein</fullName>
    </submittedName>
</protein>
<dbReference type="HOGENOM" id="CLU_3051269_0_0_1"/>
<organism evidence="1 2">
    <name type="scientific">Pisolithus microcarpus 441</name>
    <dbReference type="NCBI Taxonomy" id="765257"/>
    <lineage>
        <taxon>Eukaryota</taxon>
        <taxon>Fungi</taxon>
        <taxon>Dikarya</taxon>
        <taxon>Basidiomycota</taxon>
        <taxon>Agaricomycotina</taxon>
        <taxon>Agaricomycetes</taxon>
        <taxon>Agaricomycetidae</taxon>
        <taxon>Boletales</taxon>
        <taxon>Sclerodermatineae</taxon>
        <taxon>Pisolithaceae</taxon>
        <taxon>Pisolithus</taxon>
    </lineage>
</organism>
<dbReference type="Proteomes" id="UP000054018">
    <property type="component" value="Unassembled WGS sequence"/>
</dbReference>
<keyword evidence="2" id="KW-1185">Reference proteome</keyword>
<evidence type="ECO:0000313" key="1">
    <source>
        <dbReference type="EMBL" id="KIK29405.1"/>
    </source>
</evidence>
<dbReference type="EMBL" id="KN833689">
    <property type="protein sequence ID" value="KIK29405.1"/>
    <property type="molecule type" value="Genomic_DNA"/>
</dbReference>
<sequence>MIDVILWLGSCGVLNPRHVSSYPVCQPFVSQPLTALRGMFTAVFRAKQLHTVRT</sequence>
<reference evidence="2" key="2">
    <citation type="submission" date="2015-01" db="EMBL/GenBank/DDBJ databases">
        <title>Evolutionary Origins and Diversification of the Mycorrhizal Mutualists.</title>
        <authorList>
            <consortium name="DOE Joint Genome Institute"/>
            <consortium name="Mycorrhizal Genomics Consortium"/>
            <person name="Kohler A."/>
            <person name="Kuo A."/>
            <person name="Nagy L.G."/>
            <person name="Floudas D."/>
            <person name="Copeland A."/>
            <person name="Barry K.W."/>
            <person name="Cichocki N."/>
            <person name="Veneault-Fourrey C."/>
            <person name="LaButti K."/>
            <person name="Lindquist E.A."/>
            <person name="Lipzen A."/>
            <person name="Lundell T."/>
            <person name="Morin E."/>
            <person name="Murat C."/>
            <person name="Riley R."/>
            <person name="Ohm R."/>
            <person name="Sun H."/>
            <person name="Tunlid A."/>
            <person name="Henrissat B."/>
            <person name="Grigoriev I.V."/>
            <person name="Hibbett D.S."/>
            <person name="Martin F."/>
        </authorList>
    </citation>
    <scope>NUCLEOTIDE SEQUENCE [LARGE SCALE GENOMIC DNA]</scope>
    <source>
        <strain evidence="2">441</strain>
    </source>
</reference>
<dbReference type="AlphaFoldDB" id="A0A0C9YWE6"/>
<reference evidence="1 2" key="1">
    <citation type="submission" date="2014-04" db="EMBL/GenBank/DDBJ databases">
        <authorList>
            <consortium name="DOE Joint Genome Institute"/>
            <person name="Kuo A."/>
            <person name="Kohler A."/>
            <person name="Costa M.D."/>
            <person name="Nagy L.G."/>
            <person name="Floudas D."/>
            <person name="Copeland A."/>
            <person name="Barry K.W."/>
            <person name="Cichocki N."/>
            <person name="Veneault-Fourrey C."/>
            <person name="LaButti K."/>
            <person name="Lindquist E.A."/>
            <person name="Lipzen A."/>
            <person name="Lundell T."/>
            <person name="Morin E."/>
            <person name="Murat C."/>
            <person name="Sun H."/>
            <person name="Tunlid A."/>
            <person name="Henrissat B."/>
            <person name="Grigoriev I.V."/>
            <person name="Hibbett D.S."/>
            <person name="Martin F."/>
            <person name="Nordberg H.P."/>
            <person name="Cantor M.N."/>
            <person name="Hua S.X."/>
        </authorList>
    </citation>
    <scope>NUCLEOTIDE SEQUENCE [LARGE SCALE GENOMIC DNA]</scope>
    <source>
        <strain evidence="1 2">441</strain>
    </source>
</reference>
<evidence type="ECO:0000313" key="2">
    <source>
        <dbReference type="Proteomes" id="UP000054018"/>
    </source>
</evidence>
<proteinExistence type="predicted"/>
<name>A0A0C9YWE6_9AGAM</name>
<gene>
    <name evidence="1" type="ORF">PISMIDRAFT_480452</name>
</gene>